<dbReference type="EMBL" id="BNJG01000001">
    <property type="protein sequence ID" value="GHO54955.1"/>
    <property type="molecule type" value="Genomic_DNA"/>
</dbReference>
<dbReference type="Proteomes" id="UP000654345">
    <property type="component" value="Unassembled WGS sequence"/>
</dbReference>
<reference evidence="2 3" key="1">
    <citation type="journal article" date="2021" name="Int. J. Syst. Evol. Microbiol.">
        <title>Reticulibacter mediterranei gen. nov., sp. nov., within the new family Reticulibacteraceae fam. nov., and Ktedonospora formicarum gen. nov., sp. nov., Ktedonobacter robiniae sp. nov., Dictyobacter formicarum sp. nov. and Dictyobacter arantiisoli sp. nov., belonging to the class Ktedonobacteria.</title>
        <authorList>
            <person name="Yabe S."/>
            <person name="Zheng Y."/>
            <person name="Wang C.M."/>
            <person name="Sakai Y."/>
            <person name="Abe K."/>
            <person name="Yokota A."/>
            <person name="Donadio S."/>
            <person name="Cavaletti L."/>
            <person name="Monciardini P."/>
        </authorList>
    </citation>
    <scope>NUCLEOTIDE SEQUENCE [LARGE SCALE GENOMIC DNA]</scope>
    <source>
        <strain evidence="2 3">SOSP1-30</strain>
    </source>
</reference>
<evidence type="ECO:0000256" key="1">
    <source>
        <dbReference type="SAM" id="Phobius"/>
    </source>
</evidence>
<accession>A0ABQ3URG2</accession>
<evidence type="ECO:0000313" key="2">
    <source>
        <dbReference type="EMBL" id="GHO54955.1"/>
    </source>
</evidence>
<comment type="caution">
    <text evidence="2">The sequence shown here is derived from an EMBL/GenBank/DDBJ whole genome shotgun (WGS) entry which is preliminary data.</text>
</comment>
<organism evidence="2 3">
    <name type="scientific">Ktedonobacter robiniae</name>
    <dbReference type="NCBI Taxonomy" id="2778365"/>
    <lineage>
        <taxon>Bacteria</taxon>
        <taxon>Bacillati</taxon>
        <taxon>Chloroflexota</taxon>
        <taxon>Ktedonobacteria</taxon>
        <taxon>Ktedonobacterales</taxon>
        <taxon>Ktedonobacteraceae</taxon>
        <taxon>Ktedonobacter</taxon>
    </lineage>
</organism>
<protein>
    <submittedName>
        <fullName evidence="2">Uncharacterized protein</fullName>
    </submittedName>
</protein>
<feature type="transmembrane region" description="Helical" evidence="1">
    <location>
        <begin position="30"/>
        <end position="52"/>
    </location>
</feature>
<keyword evidence="1" id="KW-0812">Transmembrane</keyword>
<evidence type="ECO:0000313" key="3">
    <source>
        <dbReference type="Proteomes" id="UP000654345"/>
    </source>
</evidence>
<gene>
    <name evidence="2" type="ORF">KSB_34300</name>
</gene>
<sequence length="60" mass="6974">MLLQIAITKLLVCGRLITRKQNRGTMRYPSYTYTFSSCIVLFITISLTKFHLSLDEVDEM</sequence>
<keyword evidence="3" id="KW-1185">Reference proteome</keyword>
<keyword evidence="1" id="KW-0472">Membrane</keyword>
<keyword evidence="1" id="KW-1133">Transmembrane helix</keyword>
<proteinExistence type="predicted"/>
<name>A0ABQ3URG2_9CHLR</name>